<keyword evidence="1" id="KW-0175">Coiled coil</keyword>
<dbReference type="PANTHER" id="PTHR15577:SF2">
    <property type="entry name" value="ZINC FINGER PROTEIN 318"/>
    <property type="match status" value="1"/>
</dbReference>
<dbReference type="GO" id="GO:0005654">
    <property type="term" value="C:nucleoplasm"/>
    <property type="evidence" value="ECO:0007669"/>
    <property type="project" value="TreeGrafter"/>
</dbReference>
<dbReference type="SMART" id="SM00451">
    <property type="entry name" value="ZnF_U1"/>
    <property type="match status" value="2"/>
</dbReference>
<accession>K1PF14</accession>
<feature type="region of interest" description="Disordered" evidence="2">
    <location>
        <begin position="193"/>
        <end position="212"/>
    </location>
</feature>
<proteinExistence type="predicted"/>
<dbReference type="EMBL" id="JH822964">
    <property type="protein sequence ID" value="EKC17429.1"/>
    <property type="molecule type" value="Genomic_DNA"/>
</dbReference>
<feature type="region of interest" description="Disordered" evidence="2">
    <location>
        <begin position="355"/>
        <end position="397"/>
    </location>
</feature>
<organism evidence="4">
    <name type="scientific">Magallana gigas</name>
    <name type="common">Pacific oyster</name>
    <name type="synonym">Crassostrea gigas</name>
    <dbReference type="NCBI Taxonomy" id="29159"/>
    <lineage>
        <taxon>Eukaryota</taxon>
        <taxon>Metazoa</taxon>
        <taxon>Spiralia</taxon>
        <taxon>Lophotrochozoa</taxon>
        <taxon>Mollusca</taxon>
        <taxon>Bivalvia</taxon>
        <taxon>Autobranchia</taxon>
        <taxon>Pteriomorphia</taxon>
        <taxon>Ostreida</taxon>
        <taxon>Ostreoidea</taxon>
        <taxon>Ostreidae</taxon>
        <taxon>Magallana</taxon>
    </lineage>
</organism>
<feature type="coiled-coil region" evidence="1">
    <location>
        <begin position="435"/>
        <end position="481"/>
    </location>
</feature>
<dbReference type="HOGENOM" id="CLU_331010_0_0_1"/>
<evidence type="ECO:0000256" key="2">
    <source>
        <dbReference type="SAM" id="MobiDB-lite"/>
    </source>
</evidence>
<dbReference type="AlphaFoldDB" id="K1PF14"/>
<feature type="compositionally biased region" description="Basic and acidic residues" evidence="2">
    <location>
        <begin position="45"/>
        <end position="56"/>
    </location>
</feature>
<feature type="region of interest" description="Disordered" evidence="2">
    <location>
        <begin position="704"/>
        <end position="757"/>
    </location>
</feature>
<feature type="compositionally biased region" description="Polar residues" evidence="2">
    <location>
        <begin position="1"/>
        <end position="25"/>
    </location>
</feature>
<feature type="region of interest" description="Disordered" evidence="2">
    <location>
        <begin position="1"/>
        <end position="56"/>
    </location>
</feature>
<gene>
    <name evidence="4" type="ORF">CGI_10000865</name>
</gene>
<feature type="compositionally biased region" description="Basic and acidic residues" evidence="2">
    <location>
        <begin position="493"/>
        <end position="533"/>
    </location>
</feature>
<dbReference type="GO" id="GO:0008270">
    <property type="term" value="F:zinc ion binding"/>
    <property type="evidence" value="ECO:0007669"/>
    <property type="project" value="InterPro"/>
</dbReference>
<feature type="region of interest" description="Disordered" evidence="2">
    <location>
        <begin position="72"/>
        <end position="93"/>
    </location>
</feature>
<feature type="domain" description="U1-type" evidence="3">
    <location>
        <begin position="230"/>
        <end position="264"/>
    </location>
</feature>
<reference evidence="4" key="1">
    <citation type="journal article" date="2012" name="Nature">
        <title>The oyster genome reveals stress adaptation and complexity of shell formation.</title>
        <authorList>
            <person name="Zhang G."/>
            <person name="Fang X."/>
            <person name="Guo X."/>
            <person name="Li L."/>
            <person name="Luo R."/>
            <person name="Xu F."/>
            <person name="Yang P."/>
            <person name="Zhang L."/>
            <person name="Wang X."/>
            <person name="Qi H."/>
            <person name="Xiong Z."/>
            <person name="Que H."/>
            <person name="Xie Y."/>
            <person name="Holland P.W."/>
            <person name="Paps J."/>
            <person name="Zhu Y."/>
            <person name="Wu F."/>
            <person name="Chen Y."/>
            <person name="Wang J."/>
            <person name="Peng C."/>
            <person name="Meng J."/>
            <person name="Yang L."/>
            <person name="Liu J."/>
            <person name="Wen B."/>
            <person name="Zhang N."/>
            <person name="Huang Z."/>
            <person name="Zhu Q."/>
            <person name="Feng Y."/>
            <person name="Mount A."/>
            <person name="Hedgecock D."/>
            <person name="Xu Z."/>
            <person name="Liu Y."/>
            <person name="Domazet-Loso T."/>
            <person name="Du Y."/>
            <person name="Sun X."/>
            <person name="Zhang S."/>
            <person name="Liu B."/>
            <person name="Cheng P."/>
            <person name="Jiang X."/>
            <person name="Li J."/>
            <person name="Fan D."/>
            <person name="Wang W."/>
            <person name="Fu W."/>
            <person name="Wang T."/>
            <person name="Wang B."/>
            <person name="Zhang J."/>
            <person name="Peng Z."/>
            <person name="Li Y."/>
            <person name="Li N."/>
            <person name="Wang J."/>
            <person name="Chen M."/>
            <person name="He Y."/>
            <person name="Tan F."/>
            <person name="Song X."/>
            <person name="Zheng Q."/>
            <person name="Huang R."/>
            <person name="Yang H."/>
            <person name="Du X."/>
            <person name="Chen L."/>
            <person name="Yang M."/>
            <person name="Gaffney P.M."/>
            <person name="Wang S."/>
            <person name="Luo L."/>
            <person name="She Z."/>
            <person name="Ming Y."/>
            <person name="Huang W."/>
            <person name="Zhang S."/>
            <person name="Huang B."/>
            <person name="Zhang Y."/>
            <person name="Qu T."/>
            <person name="Ni P."/>
            <person name="Miao G."/>
            <person name="Wang J."/>
            <person name="Wang Q."/>
            <person name="Steinberg C.E."/>
            <person name="Wang H."/>
            <person name="Li N."/>
            <person name="Qian L."/>
            <person name="Zhang G."/>
            <person name="Li Y."/>
            <person name="Yang H."/>
            <person name="Liu X."/>
            <person name="Wang J."/>
            <person name="Yin Y."/>
            <person name="Wang J."/>
        </authorList>
    </citation>
    <scope>NUCLEOTIDE SEQUENCE [LARGE SCALE GENOMIC DNA]</scope>
    <source>
        <strain evidence="4">05x7-T-G4-1.051#20</strain>
    </source>
</reference>
<feature type="domain" description="U1-type" evidence="3">
    <location>
        <begin position="158"/>
        <end position="191"/>
    </location>
</feature>
<evidence type="ECO:0000313" key="4">
    <source>
        <dbReference type="EMBL" id="EKC17429.1"/>
    </source>
</evidence>
<dbReference type="GO" id="GO:0003676">
    <property type="term" value="F:nucleic acid binding"/>
    <property type="evidence" value="ECO:0007669"/>
    <property type="project" value="InterPro"/>
</dbReference>
<dbReference type="GO" id="GO:0045893">
    <property type="term" value="P:positive regulation of DNA-templated transcription"/>
    <property type="evidence" value="ECO:0007669"/>
    <property type="project" value="TreeGrafter"/>
</dbReference>
<feature type="region of interest" description="Disordered" evidence="2">
    <location>
        <begin position="484"/>
        <end position="594"/>
    </location>
</feature>
<dbReference type="InterPro" id="IPR003604">
    <property type="entry name" value="Matrin/U1-like-C_Znf_C2H2"/>
</dbReference>
<dbReference type="GO" id="GO:0045892">
    <property type="term" value="P:negative regulation of DNA-templated transcription"/>
    <property type="evidence" value="ECO:0007669"/>
    <property type="project" value="TreeGrafter"/>
</dbReference>
<dbReference type="InterPro" id="IPR055309">
    <property type="entry name" value="Znf318-like"/>
</dbReference>
<feature type="compositionally biased region" description="Polar residues" evidence="2">
    <location>
        <begin position="561"/>
        <end position="594"/>
    </location>
</feature>
<feature type="compositionally biased region" description="Acidic residues" evidence="2">
    <location>
        <begin position="720"/>
        <end position="743"/>
    </location>
</feature>
<feature type="compositionally biased region" description="Basic and acidic residues" evidence="2">
    <location>
        <begin position="381"/>
        <end position="397"/>
    </location>
</feature>
<feature type="compositionally biased region" description="Polar residues" evidence="2">
    <location>
        <begin position="704"/>
        <end position="714"/>
    </location>
</feature>
<sequence length="866" mass="96426">MPSENPSFSSRTVLPPKSESSQYQKQGGKRPVERESAQSLIQSRKQAEKLQRDKEERQKRILALEEELTKLRRQQNEIMRKKRRQKDGHKDPILLQNSKLQEEIAMQISKLRKIGEGKSVEELQPQQKKSKTDKEEQKVVLSFQVKGGVKTRYEFFDPGKHWCKLCNTVYDTAMQFLEHTHFRHNKKVETGTNNYDRPWIPDQMKNPTPKKKAQKTEVVSLKGPEFLFPINGFFCVLCREFSGDVQCAEFHLKTDIHHSNYQKFLQDSPFYEQRRQLDRAKGLAEKQEKTLKDKESKPLFGKNISLVRERQIAKPVERNVNIKQSEKEVEELSDIQGSTQSNAAKLAKMKLSLKQPTVTNPAPKPEVEEPPALQTQSSAEEAEKTADGEKKEDGKKGIEIRIANKIGIIGKVPAKKNALLPPWTPVSRQEPLKSIAGLEAEKNKSANEKKQVTAQDILKAVQEKREQEQKEMEEKAKQEALLNVMEIPVPQEKPTKKEDIPIPEETPSKKEDIFVSEETPSKETRPEASEKTGNRGTMMADLSAIPVPSRLNPEVKDDTNVKNNSTIGSPNTQKAEGNSVASDNGNVKCGSNQVRPETIDKMALENIVMPESVTLTPAESRINNSPSVTVTLTKEKKDPPFQNENQSDLSKSFSLSLAAADTIKNYTSFNKDVSIDHSGEKADQPLVNSGSIRVTQSINVSVNIENSQDSNQEPLTGDSENPDVDDDKTISDVDDTIDLDSGDENTKDGEKFSSVQQHQCRPIEDVIDVSMGSLGDVVEVAVGGGGVGELEGDMDCSVEGLYGVIGGESENLDDVLSVGPGRRGAGCFSDLRPMDIGDMTTGMDDPDVGDIVSELMHSNGMDSGKW</sequence>
<dbReference type="InParanoid" id="K1PF14"/>
<evidence type="ECO:0000256" key="1">
    <source>
        <dbReference type="SAM" id="Coils"/>
    </source>
</evidence>
<evidence type="ECO:0000259" key="3">
    <source>
        <dbReference type="SMART" id="SM00451"/>
    </source>
</evidence>
<name>K1PF14_MAGGI</name>
<protein>
    <recommendedName>
        <fullName evidence="3">U1-type domain-containing protein</fullName>
    </recommendedName>
</protein>
<dbReference type="PANTHER" id="PTHR15577">
    <property type="entry name" value="ZINC FINGER CONTAINING PROTEIN"/>
    <property type="match status" value="1"/>
</dbReference>